<feature type="region of interest" description="Disordered" evidence="1">
    <location>
        <begin position="29"/>
        <end position="73"/>
    </location>
</feature>
<dbReference type="PANTHER" id="PTHR21727:SF0">
    <property type="entry name" value="MRNA (2'-O-METHYLADENOSINE-N(6)-)-METHYLTRANSFERASE"/>
    <property type="match status" value="1"/>
</dbReference>
<protein>
    <submittedName>
        <fullName evidence="3">CAPAM-like protein</fullName>
    </submittedName>
</protein>
<reference evidence="3" key="1">
    <citation type="submission" date="2022-11" db="EMBL/GenBank/DDBJ databases">
        <title>Centuries of genome instability and evolution in soft-shell clam transmissible cancer (bioRxiv).</title>
        <authorList>
            <person name="Hart S.F.M."/>
            <person name="Yonemitsu M.A."/>
            <person name="Giersch R.M."/>
            <person name="Beal B.F."/>
            <person name="Arriagada G."/>
            <person name="Davis B.W."/>
            <person name="Ostrander E.A."/>
            <person name="Goff S.P."/>
            <person name="Metzger M.J."/>
        </authorList>
    </citation>
    <scope>NUCLEOTIDE SEQUENCE</scope>
    <source>
        <strain evidence="3">MELC-2E11</strain>
        <tissue evidence="3">Siphon/mantle</tissue>
    </source>
</reference>
<evidence type="ECO:0000313" key="4">
    <source>
        <dbReference type="Proteomes" id="UP001164746"/>
    </source>
</evidence>
<accession>A0ABY7EQ82</accession>
<dbReference type="InterPro" id="IPR039881">
    <property type="entry name" value="PCIF1-like"/>
</dbReference>
<evidence type="ECO:0000259" key="2">
    <source>
        <dbReference type="PROSITE" id="PS50020"/>
    </source>
</evidence>
<gene>
    <name evidence="3" type="ORF">MAR_026322</name>
</gene>
<keyword evidence="4" id="KW-1185">Reference proteome</keyword>
<dbReference type="InterPro" id="IPR001202">
    <property type="entry name" value="WW_dom"/>
</dbReference>
<dbReference type="SUPFAM" id="SSF51045">
    <property type="entry name" value="WW domain"/>
    <property type="match status" value="1"/>
</dbReference>
<dbReference type="SMART" id="SM00456">
    <property type="entry name" value="WW"/>
    <property type="match status" value="1"/>
</dbReference>
<name>A0ABY7EQ82_MYAAR</name>
<sequence>MADIQPAPLIDKPLDQKSMALTGVDQTGDKIQTLGTNGNSGTIPNAEFQQPRPLQHQGSSGSLGSPGPLTSDDLSEELLQMGWRKYWSKRENMPYYFNKITNESLWETPQIVHDNMSDPLGIASDRPNPLLGDKRLSRPSVEIPQPNLQKRRHSGDVIGSPTAKRPAFSYSPFWNFEVPTNVVVYERAPSILPPPNPEIEQLRAQLLLKLRQHYQELCIDAPTESFNRWLLERKVVDMGNDPMLPTACSNEVSQAMYREIMNDIPVKLVKPKYSGDARKQLGGTPEGRKVVKWNVEDTFTWLRKQNAVYEDYLERLGHLKRQCQPHVTEAAKTSVEGICIKMYNMACDTARKIHERHWEILKECNIREIPQPPEPVHQRKVFCYPVQMAVPAPRLPHVVEMTQENEQHEQLYKISCRDDPRFDHYLQRTLFGQHTNEGLSLQGALPLSVFECLQRVFGVTFECFASPLNCYFRQPILNFHPVSGSFEANPPFCEELMEAMVDHFEGLLEESKEPLSFIVFIPEWRDPPTEALIRLESSRFKRKQIILPPYEHEYRHGFQHICPKDDTNFKAMHGTLVVFLQNELGFQKWGPSTERVKELLIAAKPKESL</sequence>
<dbReference type="Pfam" id="PF12237">
    <property type="entry name" value="PCIF1_WW"/>
    <property type="match status" value="1"/>
</dbReference>
<dbReference type="PROSITE" id="PS50020">
    <property type="entry name" value="WW_DOMAIN_2"/>
    <property type="match status" value="1"/>
</dbReference>
<dbReference type="CDD" id="cd00201">
    <property type="entry name" value="WW"/>
    <property type="match status" value="1"/>
</dbReference>
<dbReference type="Proteomes" id="UP001164746">
    <property type="component" value="Chromosome 8"/>
</dbReference>
<proteinExistence type="predicted"/>
<feature type="compositionally biased region" description="Polar residues" evidence="1">
    <location>
        <begin position="29"/>
        <end position="43"/>
    </location>
</feature>
<dbReference type="Pfam" id="PF00397">
    <property type="entry name" value="WW"/>
    <property type="match status" value="1"/>
</dbReference>
<dbReference type="InterPro" id="IPR022035">
    <property type="entry name" value="PCIF1_WW"/>
</dbReference>
<feature type="compositionally biased region" description="Low complexity" evidence="1">
    <location>
        <begin position="58"/>
        <end position="69"/>
    </location>
</feature>
<dbReference type="EMBL" id="CP111019">
    <property type="protein sequence ID" value="WAR12142.1"/>
    <property type="molecule type" value="Genomic_DNA"/>
</dbReference>
<evidence type="ECO:0000256" key="1">
    <source>
        <dbReference type="SAM" id="MobiDB-lite"/>
    </source>
</evidence>
<evidence type="ECO:0000313" key="3">
    <source>
        <dbReference type="EMBL" id="WAR12142.1"/>
    </source>
</evidence>
<dbReference type="PANTHER" id="PTHR21727">
    <property type="entry name" value="PHOSPHORYLATED CTD INTERACTING FACTOR 1"/>
    <property type="match status" value="1"/>
</dbReference>
<dbReference type="InterPro" id="IPR036020">
    <property type="entry name" value="WW_dom_sf"/>
</dbReference>
<feature type="domain" description="WW" evidence="2">
    <location>
        <begin position="77"/>
        <end position="111"/>
    </location>
</feature>
<organism evidence="3 4">
    <name type="scientific">Mya arenaria</name>
    <name type="common">Soft-shell clam</name>
    <dbReference type="NCBI Taxonomy" id="6604"/>
    <lineage>
        <taxon>Eukaryota</taxon>
        <taxon>Metazoa</taxon>
        <taxon>Spiralia</taxon>
        <taxon>Lophotrochozoa</taxon>
        <taxon>Mollusca</taxon>
        <taxon>Bivalvia</taxon>
        <taxon>Autobranchia</taxon>
        <taxon>Heteroconchia</taxon>
        <taxon>Euheterodonta</taxon>
        <taxon>Imparidentia</taxon>
        <taxon>Neoheterodontei</taxon>
        <taxon>Myida</taxon>
        <taxon>Myoidea</taxon>
        <taxon>Myidae</taxon>
        <taxon>Mya</taxon>
    </lineage>
</organism>
<dbReference type="Gene3D" id="2.20.70.10">
    <property type="match status" value="1"/>
</dbReference>